<evidence type="ECO:0000256" key="1">
    <source>
        <dbReference type="SAM" id="MobiDB-lite"/>
    </source>
</evidence>
<feature type="region of interest" description="Disordered" evidence="1">
    <location>
        <begin position="31"/>
        <end position="53"/>
    </location>
</feature>
<dbReference type="EMBL" id="BLXT01001645">
    <property type="protein sequence ID" value="GFN87014.1"/>
    <property type="molecule type" value="Genomic_DNA"/>
</dbReference>
<organism evidence="2 3">
    <name type="scientific">Plakobranchus ocellatus</name>
    <dbReference type="NCBI Taxonomy" id="259542"/>
    <lineage>
        <taxon>Eukaryota</taxon>
        <taxon>Metazoa</taxon>
        <taxon>Spiralia</taxon>
        <taxon>Lophotrochozoa</taxon>
        <taxon>Mollusca</taxon>
        <taxon>Gastropoda</taxon>
        <taxon>Heterobranchia</taxon>
        <taxon>Euthyneura</taxon>
        <taxon>Panpulmonata</taxon>
        <taxon>Sacoglossa</taxon>
        <taxon>Placobranchoidea</taxon>
        <taxon>Plakobranchidae</taxon>
        <taxon>Plakobranchus</taxon>
    </lineage>
</organism>
<accession>A0AAV3YVW2</accession>
<keyword evidence="3" id="KW-1185">Reference proteome</keyword>
<evidence type="ECO:0000313" key="3">
    <source>
        <dbReference type="Proteomes" id="UP000735302"/>
    </source>
</evidence>
<protein>
    <submittedName>
        <fullName evidence="2">Uncharacterized protein</fullName>
    </submittedName>
</protein>
<dbReference type="Proteomes" id="UP000735302">
    <property type="component" value="Unassembled WGS sequence"/>
</dbReference>
<proteinExistence type="predicted"/>
<feature type="compositionally biased region" description="Basic and acidic residues" evidence="1">
    <location>
        <begin position="37"/>
        <end position="46"/>
    </location>
</feature>
<gene>
    <name evidence="2" type="ORF">PoB_001352000</name>
</gene>
<dbReference type="AlphaFoldDB" id="A0AAV3YVW2"/>
<comment type="caution">
    <text evidence="2">The sequence shown here is derived from an EMBL/GenBank/DDBJ whole genome shotgun (WGS) entry which is preliminary data.</text>
</comment>
<sequence>MSGEILRLKVNDRYSRWYRLALTGHHWVSSRSNRLRGSKERKEVGRGGEGQAQRVDMHLTGFGQRLNNAPTAPTIVECCIGQTMPAARPDDIGLSVTAGRRLEGLVEPSSQSNWWEPLDTSAI</sequence>
<reference evidence="2 3" key="1">
    <citation type="journal article" date="2021" name="Elife">
        <title>Chloroplast acquisition without the gene transfer in kleptoplastic sea slugs, Plakobranchus ocellatus.</title>
        <authorList>
            <person name="Maeda T."/>
            <person name="Takahashi S."/>
            <person name="Yoshida T."/>
            <person name="Shimamura S."/>
            <person name="Takaki Y."/>
            <person name="Nagai Y."/>
            <person name="Toyoda A."/>
            <person name="Suzuki Y."/>
            <person name="Arimoto A."/>
            <person name="Ishii H."/>
            <person name="Satoh N."/>
            <person name="Nishiyama T."/>
            <person name="Hasebe M."/>
            <person name="Maruyama T."/>
            <person name="Minagawa J."/>
            <person name="Obokata J."/>
            <person name="Shigenobu S."/>
        </authorList>
    </citation>
    <scope>NUCLEOTIDE SEQUENCE [LARGE SCALE GENOMIC DNA]</scope>
</reference>
<name>A0AAV3YVW2_9GAST</name>
<evidence type="ECO:0000313" key="2">
    <source>
        <dbReference type="EMBL" id="GFN87014.1"/>
    </source>
</evidence>